<dbReference type="PANTHER" id="PTHR31669">
    <property type="entry name" value="PROTEIN FAR1-RELATED SEQUENCE 10-RELATED"/>
    <property type="match status" value="1"/>
</dbReference>
<dbReference type="GO" id="GO:0008270">
    <property type="term" value="F:zinc ion binding"/>
    <property type="evidence" value="ECO:0007669"/>
    <property type="project" value="UniProtKB-UniRule"/>
</dbReference>
<dbReference type="InterPro" id="IPR031052">
    <property type="entry name" value="FHY3/FAR1"/>
</dbReference>
<evidence type="ECO:0000313" key="4">
    <source>
        <dbReference type="Proteomes" id="UP001064489"/>
    </source>
</evidence>
<evidence type="ECO:0000256" key="1">
    <source>
        <dbReference type="RuleBase" id="RU367018"/>
    </source>
</evidence>
<gene>
    <name evidence="3" type="ORF">LWI28_028293</name>
</gene>
<sequence>MRGILCRHILAIFRCNEIKFLLDIYILDRWRKDIKRRYTLIHSGYDAGEQRADSNRYSEMLNICYQMITLAAGSKEYTQDTKAKLYSMIDLYCTSQEPSSMTQTSSNVGCTRGDATTVDGSGETRGAPFCHVGADAAAGMHRRLYVEDELGMEFTTTTENDEDENDGEDEIERQIEIQSQ</sequence>
<dbReference type="GO" id="GO:0006355">
    <property type="term" value="P:regulation of DNA-templated transcription"/>
    <property type="evidence" value="ECO:0007669"/>
    <property type="project" value="UniProtKB-UniRule"/>
</dbReference>
<keyword evidence="4" id="KW-1185">Reference proteome</keyword>
<comment type="caution">
    <text evidence="3">The sequence shown here is derived from an EMBL/GenBank/DDBJ whole genome shotgun (WGS) entry which is preliminary data.</text>
</comment>
<keyword evidence="1" id="KW-0862">Zinc</keyword>
<keyword evidence="1" id="KW-0863">Zinc-finger</keyword>
<proteinExistence type="inferred from homology"/>
<dbReference type="AlphaFoldDB" id="A0AAD5IGR3"/>
<feature type="region of interest" description="Disordered" evidence="2">
    <location>
        <begin position="156"/>
        <end position="180"/>
    </location>
</feature>
<evidence type="ECO:0000313" key="3">
    <source>
        <dbReference type="EMBL" id="KAI9162533.1"/>
    </source>
</evidence>
<comment type="function">
    <text evidence="1">Putative transcription activator involved in regulating light control of development.</text>
</comment>
<feature type="compositionally biased region" description="Acidic residues" evidence="2">
    <location>
        <begin position="159"/>
        <end position="171"/>
    </location>
</feature>
<name>A0AAD5IGR3_ACENE</name>
<reference evidence="3" key="1">
    <citation type="journal article" date="2022" name="Plant J.">
        <title>Strategies of tolerance reflected in two North American maple genomes.</title>
        <authorList>
            <person name="McEvoy S.L."/>
            <person name="Sezen U.U."/>
            <person name="Trouern-Trend A."/>
            <person name="McMahon S.M."/>
            <person name="Schaberg P.G."/>
            <person name="Yang J."/>
            <person name="Wegrzyn J.L."/>
            <person name="Swenson N.G."/>
        </authorList>
    </citation>
    <scope>NUCLEOTIDE SEQUENCE</scope>
    <source>
        <strain evidence="3">91603</strain>
    </source>
</reference>
<comment type="similarity">
    <text evidence="1">Belongs to the FHY3/FAR1 family.</text>
</comment>
<keyword evidence="1" id="KW-0539">Nucleus</keyword>
<organism evidence="3 4">
    <name type="scientific">Acer negundo</name>
    <name type="common">Box elder</name>
    <dbReference type="NCBI Taxonomy" id="4023"/>
    <lineage>
        <taxon>Eukaryota</taxon>
        <taxon>Viridiplantae</taxon>
        <taxon>Streptophyta</taxon>
        <taxon>Embryophyta</taxon>
        <taxon>Tracheophyta</taxon>
        <taxon>Spermatophyta</taxon>
        <taxon>Magnoliopsida</taxon>
        <taxon>eudicotyledons</taxon>
        <taxon>Gunneridae</taxon>
        <taxon>Pentapetalae</taxon>
        <taxon>rosids</taxon>
        <taxon>malvids</taxon>
        <taxon>Sapindales</taxon>
        <taxon>Sapindaceae</taxon>
        <taxon>Hippocastanoideae</taxon>
        <taxon>Acereae</taxon>
        <taxon>Acer</taxon>
    </lineage>
</organism>
<keyword evidence="1" id="KW-0479">Metal-binding</keyword>
<dbReference type="Proteomes" id="UP001064489">
    <property type="component" value="Chromosome 2"/>
</dbReference>
<protein>
    <recommendedName>
        <fullName evidence="1">Protein FAR1-RELATED SEQUENCE</fullName>
    </recommendedName>
</protein>
<accession>A0AAD5IGR3</accession>
<dbReference type="EMBL" id="JAJSOW010000106">
    <property type="protein sequence ID" value="KAI9162533.1"/>
    <property type="molecule type" value="Genomic_DNA"/>
</dbReference>
<comment type="subcellular location">
    <subcellularLocation>
        <location evidence="1">Nucleus</location>
    </subcellularLocation>
</comment>
<dbReference type="GO" id="GO:0005634">
    <property type="term" value="C:nucleus"/>
    <property type="evidence" value="ECO:0007669"/>
    <property type="project" value="UniProtKB-SubCell"/>
</dbReference>
<dbReference type="PANTHER" id="PTHR31669:SF283">
    <property type="entry name" value="PROTEIN FAR1-RELATED SEQUENCE"/>
    <property type="match status" value="1"/>
</dbReference>
<evidence type="ECO:0000256" key="2">
    <source>
        <dbReference type="SAM" id="MobiDB-lite"/>
    </source>
</evidence>
<reference evidence="3" key="2">
    <citation type="submission" date="2023-02" db="EMBL/GenBank/DDBJ databases">
        <authorList>
            <person name="Swenson N.G."/>
            <person name="Wegrzyn J.L."/>
            <person name="Mcevoy S.L."/>
        </authorList>
    </citation>
    <scope>NUCLEOTIDE SEQUENCE</scope>
    <source>
        <strain evidence="3">91603</strain>
        <tissue evidence="3">Leaf</tissue>
    </source>
</reference>